<dbReference type="AlphaFoldDB" id="A0A9W9GBN8"/>
<name>A0A9W9GBN8_9EURO</name>
<dbReference type="OrthoDB" id="4363173at2759"/>
<evidence type="ECO:0000313" key="3">
    <source>
        <dbReference type="Proteomes" id="UP001149165"/>
    </source>
</evidence>
<reference evidence="2" key="2">
    <citation type="journal article" date="2023" name="IMA Fungus">
        <title>Comparative genomic study of the Penicillium genus elucidates a diverse pangenome and 15 lateral gene transfer events.</title>
        <authorList>
            <person name="Petersen C."/>
            <person name="Sorensen T."/>
            <person name="Nielsen M.R."/>
            <person name="Sondergaard T.E."/>
            <person name="Sorensen J.L."/>
            <person name="Fitzpatrick D.A."/>
            <person name="Frisvad J.C."/>
            <person name="Nielsen K.L."/>
        </authorList>
    </citation>
    <scope>NUCLEOTIDE SEQUENCE</scope>
    <source>
        <strain evidence="2">IBT 30069</strain>
    </source>
</reference>
<feature type="compositionally biased region" description="Gly residues" evidence="1">
    <location>
        <begin position="1"/>
        <end position="10"/>
    </location>
</feature>
<evidence type="ECO:0000313" key="2">
    <source>
        <dbReference type="EMBL" id="KAJ5115856.1"/>
    </source>
</evidence>
<feature type="region of interest" description="Disordered" evidence="1">
    <location>
        <begin position="1"/>
        <end position="107"/>
    </location>
</feature>
<organism evidence="2 3">
    <name type="scientific">Penicillium angulare</name>
    <dbReference type="NCBI Taxonomy" id="116970"/>
    <lineage>
        <taxon>Eukaryota</taxon>
        <taxon>Fungi</taxon>
        <taxon>Dikarya</taxon>
        <taxon>Ascomycota</taxon>
        <taxon>Pezizomycotina</taxon>
        <taxon>Eurotiomycetes</taxon>
        <taxon>Eurotiomycetidae</taxon>
        <taxon>Eurotiales</taxon>
        <taxon>Aspergillaceae</taxon>
        <taxon>Penicillium</taxon>
    </lineage>
</organism>
<gene>
    <name evidence="2" type="ORF">N7456_000204</name>
</gene>
<accession>A0A9W9GBN8</accession>
<evidence type="ECO:0000256" key="1">
    <source>
        <dbReference type="SAM" id="MobiDB-lite"/>
    </source>
</evidence>
<feature type="compositionally biased region" description="Polar residues" evidence="1">
    <location>
        <begin position="12"/>
        <end position="26"/>
    </location>
</feature>
<protein>
    <submittedName>
        <fullName evidence="2">Uncharacterized protein</fullName>
    </submittedName>
</protein>
<feature type="compositionally biased region" description="Basic and acidic residues" evidence="1">
    <location>
        <begin position="80"/>
        <end position="91"/>
    </location>
</feature>
<keyword evidence="3" id="KW-1185">Reference proteome</keyword>
<dbReference type="Proteomes" id="UP001149165">
    <property type="component" value="Unassembled WGS sequence"/>
</dbReference>
<sequence>MNAGDGGPGPSNGASTSVTLVNSSSRSRVDAPQWEENRSHSIRIDALDLGRDYSVDKEPTASVKKQNKWRPLSPGKIKKTKEEEKASERGPRNKKWVNDEDEPMTDVKKLPKGWTMEEPDLDPDDISAQINRAKERIADDIMPFAFKWKLEYYRRIRRNQRRIKSRWPDTLSWQVVQRLESLRKIRRDLLQEDVYEQLPNVDAIIDRYTTGRLNWTGLVTYWHRGEQISQPRPFNWVEFEVINDHHNGKNGFWVEGVRIVPLSQHCSLQLDWKFTWLIFAILALSSMDPNRKPK</sequence>
<reference evidence="2" key="1">
    <citation type="submission" date="2022-11" db="EMBL/GenBank/DDBJ databases">
        <authorList>
            <person name="Petersen C."/>
        </authorList>
    </citation>
    <scope>NUCLEOTIDE SEQUENCE</scope>
    <source>
        <strain evidence="2">IBT 30069</strain>
    </source>
</reference>
<dbReference type="EMBL" id="JAPQKH010000001">
    <property type="protein sequence ID" value="KAJ5115856.1"/>
    <property type="molecule type" value="Genomic_DNA"/>
</dbReference>
<comment type="caution">
    <text evidence="2">The sequence shown here is derived from an EMBL/GenBank/DDBJ whole genome shotgun (WGS) entry which is preliminary data.</text>
</comment>
<feature type="compositionally biased region" description="Basic and acidic residues" evidence="1">
    <location>
        <begin position="35"/>
        <end position="59"/>
    </location>
</feature>
<proteinExistence type="predicted"/>